<dbReference type="SUPFAM" id="SSF103473">
    <property type="entry name" value="MFS general substrate transporter"/>
    <property type="match status" value="1"/>
</dbReference>
<comment type="caution">
    <text evidence="7">The sequence shown here is derived from an EMBL/GenBank/DDBJ whole genome shotgun (WGS) entry which is preliminary data.</text>
</comment>
<feature type="transmembrane region" description="Helical" evidence="5">
    <location>
        <begin position="114"/>
        <end position="139"/>
    </location>
</feature>
<accession>A0A5C8HWP2</accession>
<dbReference type="Proteomes" id="UP000321034">
    <property type="component" value="Unassembled WGS sequence"/>
</dbReference>
<keyword evidence="2 5" id="KW-0812">Transmembrane</keyword>
<feature type="transmembrane region" description="Helical" evidence="5">
    <location>
        <begin position="202"/>
        <end position="223"/>
    </location>
</feature>
<sequence>MRTTITGVGPLLDQIAADQGTSTAALGALASVPLVTWGLVSPAAHALSSRFGMSRVVLISLIALGAGTAWRSWPGAGANLWLGTIFIGAALAVANVLMPAVIKRDFGTRVPLMMGLYTALLGGFGAIASGVVVPISIAAGGGADGWRVALASTAALLPIAIALWMWAMAQARRRDGYVAPARAPRASVGTKLRGTGIWRDPVAWLVAGYMALQSAYFYMLVTWLAPFAVSQGRSAVTAGFDTMIFQIMTIVGSLTVPLLLRGRARRWIPAVLPVASIIGVFGLLVAPGALTVWALCAGLGAGASLNMSLTLMAERARDSVASSALSGMSQSVGYLFAALGPPVFGALHGIDGQWMLSLLVLLAVPVAQVAVGAAVGRDRFVLDRA</sequence>
<dbReference type="EMBL" id="VRSV01000002">
    <property type="protein sequence ID" value="TXK10513.1"/>
    <property type="molecule type" value="Genomic_DNA"/>
</dbReference>
<dbReference type="GO" id="GO:0005886">
    <property type="term" value="C:plasma membrane"/>
    <property type="evidence" value="ECO:0007669"/>
    <property type="project" value="UniProtKB-SubCell"/>
</dbReference>
<feature type="transmembrane region" description="Helical" evidence="5">
    <location>
        <begin position="243"/>
        <end position="260"/>
    </location>
</feature>
<proteinExistence type="predicted"/>
<evidence type="ECO:0000256" key="2">
    <source>
        <dbReference type="ARBA" id="ARBA00022692"/>
    </source>
</evidence>
<feature type="transmembrane region" description="Helical" evidence="5">
    <location>
        <begin position="79"/>
        <end position="102"/>
    </location>
</feature>
<keyword evidence="8" id="KW-1185">Reference proteome</keyword>
<evidence type="ECO:0000256" key="4">
    <source>
        <dbReference type="ARBA" id="ARBA00023136"/>
    </source>
</evidence>
<dbReference type="PANTHER" id="PTHR23523">
    <property type="match status" value="1"/>
</dbReference>
<gene>
    <name evidence="7" type="ORF">FVP77_13235</name>
</gene>
<feature type="transmembrane region" description="Helical" evidence="5">
    <location>
        <begin position="356"/>
        <end position="376"/>
    </location>
</feature>
<feature type="domain" description="Major facilitator superfamily (MFS) profile" evidence="6">
    <location>
        <begin position="1"/>
        <end position="385"/>
    </location>
</feature>
<dbReference type="Pfam" id="PF07690">
    <property type="entry name" value="MFS_1"/>
    <property type="match status" value="1"/>
</dbReference>
<dbReference type="InterPro" id="IPR036259">
    <property type="entry name" value="MFS_trans_sf"/>
</dbReference>
<dbReference type="OrthoDB" id="5317164at2"/>
<name>A0A5C8HWP2_9MICO</name>
<dbReference type="GO" id="GO:0022857">
    <property type="term" value="F:transmembrane transporter activity"/>
    <property type="evidence" value="ECO:0007669"/>
    <property type="project" value="InterPro"/>
</dbReference>
<organism evidence="7 8">
    <name type="scientific">Microbacterium hatanonis</name>
    <dbReference type="NCBI Taxonomy" id="404366"/>
    <lineage>
        <taxon>Bacteria</taxon>
        <taxon>Bacillati</taxon>
        <taxon>Actinomycetota</taxon>
        <taxon>Actinomycetes</taxon>
        <taxon>Micrococcales</taxon>
        <taxon>Microbacteriaceae</taxon>
        <taxon>Microbacterium</taxon>
    </lineage>
</organism>
<dbReference type="AlphaFoldDB" id="A0A5C8HWP2"/>
<evidence type="ECO:0000256" key="3">
    <source>
        <dbReference type="ARBA" id="ARBA00022989"/>
    </source>
</evidence>
<evidence type="ECO:0000313" key="7">
    <source>
        <dbReference type="EMBL" id="TXK10513.1"/>
    </source>
</evidence>
<evidence type="ECO:0000256" key="1">
    <source>
        <dbReference type="ARBA" id="ARBA00004651"/>
    </source>
</evidence>
<feature type="transmembrane region" description="Helical" evidence="5">
    <location>
        <begin position="145"/>
        <end position="167"/>
    </location>
</feature>
<evidence type="ECO:0000259" key="6">
    <source>
        <dbReference type="PROSITE" id="PS50850"/>
    </source>
</evidence>
<feature type="transmembrane region" description="Helical" evidence="5">
    <location>
        <begin position="20"/>
        <end position="40"/>
    </location>
</feature>
<dbReference type="InterPro" id="IPR011701">
    <property type="entry name" value="MFS"/>
</dbReference>
<dbReference type="InterPro" id="IPR020846">
    <property type="entry name" value="MFS_dom"/>
</dbReference>
<protein>
    <submittedName>
        <fullName evidence="7">MFS transporter</fullName>
    </submittedName>
</protein>
<dbReference type="InterPro" id="IPR052524">
    <property type="entry name" value="MFS_Cyanate_Porter"/>
</dbReference>
<evidence type="ECO:0000313" key="8">
    <source>
        <dbReference type="Proteomes" id="UP000321034"/>
    </source>
</evidence>
<feature type="transmembrane region" description="Helical" evidence="5">
    <location>
        <begin position="332"/>
        <end position="350"/>
    </location>
</feature>
<comment type="subcellular location">
    <subcellularLocation>
        <location evidence="1">Cell membrane</location>
        <topology evidence="1">Multi-pass membrane protein</topology>
    </subcellularLocation>
</comment>
<keyword evidence="4 5" id="KW-0472">Membrane</keyword>
<keyword evidence="3 5" id="KW-1133">Transmembrane helix</keyword>
<evidence type="ECO:0000256" key="5">
    <source>
        <dbReference type="SAM" id="Phobius"/>
    </source>
</evidence>
<feature type="transmembrane region" description="Helical" evidence="5">
    <location>
        <begin position="52"/>
        <end position="73"/>
    </location>
</feature>
<dbReference type="PANTHER" id="PTHR23523:SF2">
    <property type="entry name" value="2-NITROIMIDAZOLE TRANSPORTER"/>
    <property type="match status" value="1"/>
</dbReference>
<reference evidence="7 8" key="1">
    <citation type="submission" date="2019-08" db="EMBL/GenBank/DDBJ databases">
        <authorList>
            <person name="Dong K."/>
        </authorList>
    </citation>
    <scope>NUCLEOTIDE SEQUENCE [LARGE SCALE GENOMIC DNA]</scope>
    <source>
        <strain evidence="7 8">JCM14558</strain>
    </source>
</reference>
<feature type="transmembrane region" description="Helical" evidence="5">
    <location>
        <begin position="292"/>
        <end position="311"/>
    </location>
</feature>
<dbReference type="Gene3D" id="1.20.1250.20">
    <property type="entry name" value="MFS general substrate transporter like domains"/>
    <property type="match status" value="1"/>
</dbReference>
<feature type="transmembrane region" description="Helical" evidence="5">
    <location>
        <begin position="267"/>
        <end position="286"/>
    </location>
</feature>
<dbReference type="PROSITE" id="PS50850">
    <property type="entry name" value="MFS"/>
    <property type="match status" value="1"/>
</dbReference>